<evidence type="ECO:0000313" key="11">
    <source>
        <dbReference type="Proteomes" id="UP000254720"/>
    </source>
</evidence>
<dbReference type="InterPro" id="IPR011701">
    <property type="entry name" value="MFS"/>
</dbReference>
<evidence type="ECO:0000256" key="7">
    <source>
        <dbReference type="ARBA" id="ARBA00023136"/>
    </source>
</evidence>
<dbReference type="PANTHER" id="PTHR42718:SF9">
    <property type="entry name" value="MAJOR FACILITATOR SUPERFAMILY MULTIDRUG TRANSPORTER MFSC"/>
    <property type="match status" value="1"/>
</dbReference>
<evidence type="ECO:0000256" key="4">
    <source>
        <dbReference type="ARBA" id="ARBA00022475"/>
    </source>
</evidence>
<keyword evidence="3 8" id="KW-0813">Transport</keyword>
<name>A0A370GB40_9COXI</name>
<dbReference type="Proteomes" id="UP000254720">
    <property type="component" value="Unassembled WGS sequence"/>
</dbReference>
<organism evidence="10 11">
    <name type="scientific">Aquicella lusitana</name>
    <dbReference type="NCBI Taxonomy" id="254246"/>
    <lineage>
        <taxon>Bacteria</taxon>
        <taxon>Pseudomonadati</taxon>
        <taxon>Pseudomonadota</taxon>
        <taxon>Gammaproteobacteria</taxon>
        <taxon>Legionellales</taxon>
        <taxon>Coxiellaceae</taxon>
        <taxon>Aquicella</taxon>
    </lineage>
</organism>
<feature type="transmembrane region" description="Helical" evidence="8">
    <location>
        <begin position="377"/>
        <end position="397"/>
    </location>
</feature>
<reference evidence="10 11" key="1">
    <citation type="submission" date="2018-07" db="EMBL/GenBank/DDBJ databases">
        <title>Genomic Encyclopedia of Type Strains, Phase IV (KMG-IV): sequencing the most valuable type-strain genomes for metagenomic binning, comparative biology and taxonomic classification.</title>
        <authorList>
            <person name="Goeker M."/>
        </authorList>
    </citation>
    <scope>NUCLEOTIDE SEQUENCE [LARGE SCALE GENOMIC DNA]</scope>
    <source>
        <strain evidence="10 11">DSM 16500</strain>
    </source>
</reference>
<dbReference type="Pfam" id="PF07690">
    <property type="entry name" value="MFS_1"/>
    <property type="match status" value="1"/>
</dbReference>
<comment type="caution">
    <text evidence="10">The sequence shown here is derived from an EMBL/GenBank/DDBJ whole genome shotgun (WGS) entry which is preliminary data.</text>
</comment>
<gene>
    <name evidence="10" type="ORF">C8D86_12222</name>
</gene>
<dbReference type="InterPro" id="IPR004812">
    <property type="entry name" value="Efflux_drug-R_Bcr/CmlA"/>
</dbReference>
<dbReference type="EMBL" id="QQAX01000022">
    <property type="protein sequence ID" value="RDI40978.1"/>
    <property type="molecule type" value="Genomic_DNA"/>
</dbReference>
<feature type="transmembrane region" description="Helical" evidence="8">
    <location>
        <begin position="256"/>
        <end position="274"/>
    </location>
</feature>
<dbReference type="SUPFAM" id="SSF103473">
    <property type="entry name" value="MFS general substrate transporter"/>
    <property type="match status" value="1"/>
</dbReference>
<accession>A0A370GB40</accession>
<dbReference type="GO" id="GO:1990961">
    <property type="term" value="P:xenobiotic detoxification by transmembrane export across the plasma membrane"/>
    <property type="evidence" value="ECO:0007669"/>
    <property type="project" value="InterPro"/>
</dbReference>
<feature type="domain" description="Major facilitator superfamily (MFS) profile" evidence="9">
    <location>
        <begin position="11"/>
        <end position="400"/>
    </location>
</feature>
<keyword evidence="5 8" id="KW-0812">Transmembrane</keyword>
<keyword evidence="4" id="KW-1003">Cell membrane</keyword>
<feature type="transmembrane region" description="Helical" evidence="8">
    <location>
        <begin position="313"/>
        <end position="335"/>
    </location>
</feature>
<proteinExistence type="inferred from homology"/>
<feature type="transmembrane region" description="Helical" evidence="8">
    <location>
        <begin position="140"/>
        <end position="162"/>
    </location>
</feature>
<dbReference type="PANTHER" id="PTHR42718">
    <property type="entry name" value="MAJOR FACILITATOR SUPERFAMILY MULTIDRUG TRANSPORTER MFSC"/>
    <property type="match status" value="1"/>
</dbReference>
<feature type="transmembrane region" description="Helical" evidence="8">
    <location>
        <begin position="83"/>
        <end position="105"/>
    </location>
</feature>
<keyword evidence="6 8" id="KW-1133">Transmembrane helix</keyword>
<comment type="subcellular location">
    <subcellularLocation>
        <location evidence="8">Cell inner membrane</location>
        <topology evidence="8">Multi-pass membrane protein</topology>
    </subcellularLocation>
    <subcellularLocation>
        <location evidence="1">Cell membrane</location>
        <topology evidence="1">Multi-pass membrane protein</topology>
    </subcellularLocation>
</comment>
<feature type="transmembrane region" description="Helical" evidence="8">
    <location>
        <begin position="168"/>
        <end position="187"/>
    </location>
</feature>
<feature type="transmembrane region" description="Helical" evidence="8">
    <location>
        <begin position="51"/>
        <end position="71"/>
    </location>
</feature>
<dbReference type="RefSeq" id="WP_114835050.1">
    <property type="nucleotide sequence ID" value="NZ_LR699114.1"/>
</dbReference>
<keyword evidence="7 8" id="KW-0472">Membrane</keyword>
<dbReference type="InterPro" id="IPR036259">
    <property type="entry name" value="MFS_trans_sf"/>
</dbReference>
<feature type="transmembrane region" description="Helical" evidence="8">
    <location>
        <begin position="286"/>
        <end position="307"/>
    </location>
</feature>
<evidence type="ECO:0000313" key="10">
    <source>
        <dbReference type="EMBL" id="RDI40978.1"/>
    </source>
</evidence>
<feature type="transmembrane region" description="Helical" evidence="8">
    <location>
        <begin position="220"/>
        <end position="244"/>
    </location>
</feature>
<dbReference type="GO" id="GO:0005886">
    <property type="term" value="C:plasma membrane"/>
    <property type="evidence" value="ECO:0007669"/>
    <property type="project" value="UniProtKB-SubCell"/>
</dbReference>
<protein>
    <recommendedName>
        <fullName evidence="8">Bcr/CflA family efflux transporter</fullName>
    </recommendedName>
</protein>
<dbReference type="PROSITE" id="PS50850">
    <property type="entry name" value="MFS"/>
    <property type="match status" value="1"/>
</dbReference>
<evidence type="ECO:0000256" key="1">
    <source>
        <dbReference type="ARBA" id="ARBA00004651"/>
    </source>
</evidence>
<evidence type="ECO:0000259" key="9">
    <source>
        <dbReference type="PROSITE" id="PS50850"/>
    </source>
</evidence>
<evidence type="ECO:0000256" key="5">
    <source>
        <dbReference type="ARBA" id="ARBA00022692"/>
    </source>
</evidence>
<dbReference type="NCBIfam" id="TIGR00710">
    <property type="entry name" value="efflux_Bcr_CflA"/>
    <property type="match status" value="1"/>
</dbReference>
<dbReference type="OrthoDB" id="5670831at2"/>
<evidence type="ECO:0000256" key="8">
    <source>
        <dbReference type="RuleBase" id="RU365088"/>
    </source>
</evidence>
<comment type="caution">
    <text evidence="8">Lacks conserved residue(s) required for the propagation of feature annotation.</text>
</comment>
<keyword evidence="8" id="KW-0997">Cell inner membrane</keyword>
<dbReference type="AlphaFoldDB" id="A0A370GB40"/>
<evidence type="ECO:0000256" key="2">
    <source>
        <dbReference type="ARBA" id="ARBA00006236"/>
    </source>
</evidence>
<dbReference type="Gene3D" id="1.20.1720.10">
    <property type="entry name" value="Multidrug resistance protein D"/>
    <property type="match status" value="1"/>
</dbReference>
<sequence>MQLSPDATKANLTFSLFMMLLLYSSLGQVAADMYVPSLPTIAAQFGNETSAIQLTLSVYIFGFSISQLIYGPLSDRYGRRPPMLIGVGIGMAGTVICLFAPSVYILILGRFIQGAGIGVCNSVGRSLTRDILSGTHLAKIGSHIGMAAVLLLAIAPTIGGYIQDYLGWRAIFFILFIYTFCIWLFMLKTLPETNRYLNPEATKIKIITSNYRTLITNKTFIGYTICASAAYAGLIAYFTAAPFLLQTVVGLTPVEFGWLAFLTSGALFLTMFINSRLIVKVGIARMIFVGNLLMLSGGILMLVFGLLGYINTFVIMFPVILFAMGAGLTFSNAFAGAFHPFPRMAGVVGAVYGCLQILGGSITSALIASLHENNQLPLSYILIFMGLAALFSLRLAANDAGHEQ</sequence>
<dbReference type="CDD" id="cd17320">
    <property type="entry name" value="MFS_MdfA_MDR_like"/>
    <property type="match status" value="1"/>
</dbReference>
<comment type="similarity">
    <text evidence="2 8">Belongs to the major facilitator superfamily. Bcr/CmlA family.</text>
</comment>
<keyword evidence="11" id="KW-1185">Reference proteome</keyword>
<dbReference type="GO" id="GO:0042910">
    <property type="term" value="F:xenobiotic transmembrane transporter activity"/>
    <property type="evidence" value="ECO:0007669"/>
    <property type="project" value="InterPro"/>
</dbReference>
<dbReference type="InterPro" id="IPR020846">
    <property type="entry name" value="MFS_dom"/>
</dbReference>
<feature type="transmembrane region" description="Helical" evidence="8">
    <location>
        <begin position="111"/>
        <end position="128"/>
    </location>
</feature>
<evidence type="ECO:0000256" key="3">
    <source>
        <dbReference type="ARBA" id="ARBA00022448"/>
    </source>
</evidence>
<evidence type="ECO:0000256" key="6">
    <source>
        <dbReference type="ARBA" id="ARBA00022989"/>
    </source>
</evidence>
<feature type="transmembrane region" description="Helical" evidence="8">
    <location>
        <begin position="347"/>
        <end position="371"/>
    </location>
</feature>